<dbReference type="Pfam" id="PF25015">
    <property type="entry name" value="RBD_AKAP-17A"/>
    <property type="match status" value="1"/>
</dbReference>
<evidence type="ECO:0000313" key="2">
    <source>
        <dbReference type="Proteomes" id="UP000734854"/>
    </source>
</evidence>
<name>A0A8J5HQL5_ZINOF</name>
<proteinExistence type="predicted"/>
<dbReference type="InterPro" id="IPR056852">
    <property type="entry name" value="AK17A/B"/>
</dbReference>
<sequence>MATSAAARRRSLNSLGPTETLEIGSGLALAPRVKLLLTFFRSDPAVKPIDEWKLKVALLHFLRSNPLSLSIPDEDLLLHRRPDLHKRKRDEPVATGTLYVRDLGFLKVKNEQGREEDERARRKIFLDWRSSFVDRLAGIDLNLEGVKFKMSVEIPPADDFEQLKKLWEDCYASKFLDSRRGFTRRPDTIIIRGVPSRWLAEPRVSSKASMLVTHTIFSSLGKIRNLNVSGDNNLGNKTEETNEIISGLNCKVWVQFENYDDFYNAMKVLCGRSMQKIEQRVAMQALARCEPPVFVVRFCSIRWSLQDEAMGRLEGSRLKVDYEISWDQDGYFNVQQTSRNHRQDVQISIQATTDIGSRRKRFRSVRMHTLGINQTLGTRSQTELKTQKWQCYLL</sequence>
<organism evidence="1 2">
    <name type="scientific">Zingiber officinale</name>
    <name type="common">Ginger</name>
    <name type="synonym">Amomum zingiber</name>
    <dbReference type="NCBI Taxonomy" id="94328"/>
    <lineage>
        <taxon>Eukaryota</taxon>
        <taxon>Viridiplantae</taxon>
        <taxon>Streptophyta</taxon>
        <taxon>Embryophyta</taxon>
        <taxon>Tracheophyta</taxon>
        <taxon>Spermatophyta</taxon>
        <taxon>Magnoliopsida</taxon>
        <taxon>Liliopsida</taxon>
        <taxon>Zingiberales</taxon>
        <taxon>Zingiberaceae</taxon>
        <taxon>Zingiber</taxon>
    </lineage>
</organism>
<protein>
    <submittedName>
        <fullName evidence="1">Uncharacterized protein</fullName>
    </submittedName>
</protein>
<dbReference type="PANTHER" id="PTHR12484:SF4">
    <property type="entry name" value="A-KINASE ANCHOR PROTEIN 17A"/>
    <property type="match status" value="1"/>
</dbReference>
<evidence type="ECO:0000313" key="1">
    <source>
        <dbReference type="EMBL" id="KAG6524979.1"/>
    </source>
</evidence>
<comment type="caution">
    <text evidence="1">The sequence shown here is derived from an EMBL/GenBank/DDBJ whole genome shotgun (WGS) entry which is preliminary data.</text>
</comment>
<gene>
    <name evidence="1" type="ORF">ZIOFF_014924</name>
</gene>
<reference evidence="1 2" key="1">
    <citation type="submission" date="2020-08" db="EMBL/GenBank/DDBJ databases">
        <title>Plant Genome Project.</title>
        <authorList>
            <person name="Zhang R.-G."/>
        </authorList>
    </citation>
    <scope>NUCLEOTIDE SEQUENCE [LARGE SCALE GENOMIC DNA]</scope>
    <source>
        <tissue evidence="1">Rhizome</tissue>
    </source>
</reference>
<dbReference type="Proteomes" id="UP000734854">
    <property type="component" value="Unassembled WGS sequence"/>
</dbReference>
<dbReference type="EMBL" id="JACMSC010000004">
    <property type="protein sequence ID" value="KAG6524979.1"/>
    <property type="molecule type" value="Genomic_DNA"/>
</dbReference>
<dbReference type="AlphaFoldDB" id="A0A8J5HQL5"/>
<keyword evidence="2" id="KW-1185">Reference proteome</keyword>
<accession>A0A8J5HQL5</accession>
<dbReference type="PANTHER" id="PTHR12484">
    <property type="entry name" value="B-LYMPHOCYTE ANTIGEN-RELATED"/>
    <property type="match status" value="1"/>
</dbReference>